<dbReference type="Proteomes" id="UP000290759">
    <property type="component" value="Unassembled WGS sequence"/>
</dbReference>
<keyword evidence="2" id="KW-1185">Reference proteome</keyword>
<gene>
    <name evidence="1" type="ORF">D3273_01120</name>
</gene>
<protein>
    <submittedName>
        <fullName evidence="1">DUF2958 domain-containing protein</fullName>
    </submittedName>
</protein>
<comment type="caution">
    <text evidence="1">The sequence shown here is derived from an EMBL/GenBank/DDBJ whole genome shotgun (WGS) entry which is preliminary data.</text>
</comment>
<proteinExistence type="predicted"/>
<dbReference type="Pfam" id="PF11171">
    <property type="entry name" value="DUF2958"/>
    <property type="match status" value="1"/>
</dbReference>
<accession>A0A4V1RV96</accession>
<reference evidence="1 2" key="2">
    <citation type="submission" date="2019-02" db="EMBL/GenBank/DDBJ databases">
        <title>'Lichenibacterium ramalinii' gen. nov. sp. nov., 'Lichenibacterium minor' gen. nov. sp. nov.</title>
        <authorList>
            <person name="Pankratov T."/>
        </authorList>
    </citation>
    <scope>NUCLEOTIDE SEQUENCE [LARGE SCALE GENOMIC DNA]</scope>
    <source>
        <strain evidence="1 2">RmlP026</strain>
    </source>
</reference>
<reference evidence="1 2" key="1">
    <citation type="submission" date="2018-12" db="EMBL/GenBank/DDBJ databases">
        <authorList>
            <person name="Grouzdev D.S."/>
            <person name="Krutkina M.S."/>
        </authorList>
    </citation>
    <scope>NUCLEOTIDE SEQUENCE [LARGE SCALE GENOMIC DNA]</scope>
    <source>
        <strain evidence="1 2">RmlP026</strain>
    </source>
</reference>
<dbReference type="EMBL" id="QYBB01000001">
    <property type="protein sequence ID" value="RYC33884.1"/>
    <property type="molecule type" value="Genomic_DNA"/>
</dbReference>
<dbReference type="OrthoDB" id="1070337at2"/>
<organism evidence="1 2">
    <name type="scientific">Lichenibacterium minor</name>
    <dbReference type="NCBI Taxonomy" id="2316528"/>
    <lineage>
        <taxon>Bacteria</taxon>
        <taxon>Pseudomonadati</taxon>
        <taxon>Pseudomonadota</taxon>
        <taxon>Alphaproteobacteria</taxon>
        <taxon>Hyphomicrobiales</taxon>
        <taxon>Lichenihabitantaceae</taxon>
        <taxon>Lichenibacterium</taxon>
    </lineage>
</organism>
<evidence type="ECO:0000313" key="1">
    <source>
        <dbReference type="EMBL" id="RYC33884.1"/>
    </source>
</evidence>
<sequence>MIDLASRSAGEDVNPYPLVELFTPNANATWLLAELDPGEPDRAFGLSDLGLGLPELGYVALSELRAIRGPLGLAVERDQHFIADRQLSAYADVAHDRRRIET</sequence>
<dbReference type="InterPro" id="IPR021341">
    <property type="entry name" value="DUF2958"/>
</dbReference>
<dbReference type="AlphaFoldDB" id="A0A4V1RV96"/>
<evidence type="ECO:0000313" key="2">
    <source>
        <dbReference type="Proteomes" id="UP000290759"/>
    </source>
</evidence>
<name>A0A4V1RV96_9HYPH</name>